<name>A0A844G1G3_9BACT</name>
<dbReference type="Pfam" id="PF12245">
    <property type="entry name" value="Big_3_2"/>
    <property type="match status" value="1"/>
</dbReference>
<dbReference type="SMART" id="SM00060">
    <property type="entry name" value="FN3"/>
    <property type="match status" value="5"/>
</dbReference>
<dbReference type="Proteomes" id="UP000435649">
    <property type="component" value="Unassembled WGS sequence"/>
</dbReference>
<comment type="caution">
    <text evidence="3">The sequence shown here is derived from an EMBL/GenBank/DDBJ whole genome shotgun (WGS) entry which is preliminary data.</text>
</comment>
<keyword evidence="4" id="KW-1185">Reference proteome</keyword>
<evidence type="ECO:0000256" key="1">
    <source>
        <dbReference type="SAM" id="MobiDB-lite"/>
    </source>
</evidence>
<accession>A0A844G1G3</accession>
<dbReference type="Gene3D" id="2.60.40.10">
    <property type="entry name" value="Immunoglobulins"/>
    <property type="match status" value="6"/>
</dbReference>
<protein>
    <submittedName>
        <fullName evidence="3">Fibronectin type III domain-containing protein</fullName>
    </submittedName>
</protein>
<dbReference type="InterPro" id="IPR003961">
    <property type="entry name" value="FN3_dom"/>
</dbReference>
<proteinExistence type="predicted"/>
<feature type="domain" description="Fibronectin type-III" evidence="2">
    <location>
        <begin position="1548"/>
        <end position="1646"/>
    </location>
</feature>
<dbReference type="EMBL" id="VUNS01000008">
    <property type="protein sequence ID" value="MST97206.1"/>
    <property type="molecule type" value="Genomic_DNA"/>
</dbReference>
<dbReference type="PROSITE" id="PS50853">
    <property type="entry name" value="FN3"/>
    <property type="match status" value="2"/>
</dbReference>
<dbReference type="SUPFAM" id="SSF49265">
    <property type="entry name" value="Fibronectin type III"/>
    <property type="match status" value="3"/>
</dbReference>
<organism evidence="3 4">
    <name type="scientific">Victivallis lenta</name>
    <dbReference type="NCBI Taxonomy" id="2606640"/>
    <lineage>
        <taxon>Bacteria</taxon>
        <taxon>Pseudomonadati</taxon>
        <taxon>Lentisphaerota</taxon>
        <taxon>Lentisphaeria</taxon>
        <taxon>Victivallales</taxon>
        <taxon>Victivallaceae</taxon>
        <taxon>Victivallis</taxon>
    </lineage>
</organism>
<dbReference type="CDD" id="cd00063">
    <property type="entry name" value="FN3"/>
    <property type="match status" value="1"/>
</dbReference>
<dbReference type="InterPro" id="IPR036116">
    <property type="entry name" value="FN3_sf"/>
</dbReference>
<evidence type="ECO:0000259" key="2">
    <source>
        <dbReference type="PROSITE" id="PS50853"/>
    </source>
</evidence>
<dbReference type="InterPro" id="IPR013783">
    <property type="entry name" value="Ig-like_fold"/>
</dbReference>
<evidence type="ECO:0000313" key="3">
    <source>
        <dbReference type="EMBL" id="MST97206.1"/>
    </source>
</evidence>
<reference evidence="3 4" key="1">
    <citation type="submission" date="2019-08" db="EMBL/GenBank/DDBJ databases">
        <title>In-depth cultivation of the pig gut microbiome towards novel bacterial diversity and tailored functional studies.</title>
        <authorList>
            <person name="Wylensek D."/>
            <person name="Hitch T.C.A."/>
            <person name="Clavel T."/>
        </authorList>
    </citation>
    <scope>NUCLEOTIDE SEQUENCE [LARGE SCALE GENOMIC DNA]</scope>
    <source>
        <strain evidence="3 4">BBE-744-WT-12</strain>
    </source>
</reference>
<dbReference type="InterPro" id="IPR022038">
    <property type="entry name" value="Ig-like_bact"/>
</dbReference>
<dbReference type="Gene3D" id="2.60.120.380">
    <property type="match status" value="4"/>
</dbReference>
<dbReference type="RefSeq" id="WP_154418088.1">
    <property type="nucleotide sequence ID" value="NZ_VUNS01000008.1"/>
</dbReference>
<sequence length="2257" mass="244280">MGNLVFLDASDYDYGASWYYSYAGNGNGYYTANDPKPYYTPIHMRDGSRVTLGNTANGGVVNDGQDYNLRVDGHNIQGATSTVYFEGAGEFDFSPVTGAGKLGRVDEIAPQTQAIITSNVATTLDTSWGKFNNSIIPGSQDVSSFGVRSTGAMTVVSDMSAVFKTSSQLTMIPFGDHTNNPPSPYVDSCSNNTANAAAFRVGSMKIDNNFTGSLVSDNDNFKAKNYNTAAMNGNVVGAYGIWSDGAVSIAGVFSGNIHSQANGTNLVNNYLAGTDPASSVKDANVAKNASVNNNKINSIGIKGTDIVFNEFAAAEAGTPSIHTEVDGVRFVATSVGGDGSSSSVTGNDITSVAIDGTNVTFNGKFLGHLDGVISDIAVGEFGGNSHTWRGNSYNLYGIRASGSITANSNFDGAITLKVNAPDNPMQDSVVDSNVYGMYATSITVTNGYLRSDINVHVLDNLNCSNSDDYICGVRADTITAAAFDGTITVTNNRYLAVGVGLLAMKSFENGNDGSFDITGDITVSRYGSNGARSVGIMGSTGEDMNIRISGNVISDQYAVFAGRYHSGDVGITRYNTDDRVEIAAGAYVVGAIQLYNGQNSTVIDSNARVEGDLNARFGTNNVEFMLNDFAMDGVGVVSGLEDQAILVSNVNLDSSVHFTVNLNNVDLSNGKREFKLYSGDMKGWDSRIINFKYQGISGRIDAKGGSYEQDGFRIYCDINSNNEVVFTVEELPPDTSVLSQLGGLTQTFDKDAGTVTLGWSTTGGQGSYEVEYRIIGGNSSGKTIVQYVSGNKNSITLSNIEAGQTVEWRVRQNIGSGDRTSVWSDGKDVAMVDHTYVYDKVQNPDFELGTSSQSAVSRLNWEPGEEYSEGLKGYVVRYFQKKEYQSGTIDWDNVAYMEKFVTSPTLLVTGLNNLEYFYWQVQAVDQVDSNGNWILSDENWVDGQIFKVYDDDTTAPWFLNGEEAVSEGVAWVRPADITDTHTMNPTLTWESAIDDRSGVSRYTIRFRKEGETEWKSIDIPVTDQSKTSYSFNLAQWIKENPWAGYSLLENGTYEWELRAVDYVGNESEALKGKWVGDNAAPALRAADVTVSSSWAGGSNEDTVLTVTVNWKAAEEEQGGSGLLRYELQYRLAGSEGDWTKVVISVTDDLSWSGRLANGDWEYQLNAFDVAGNKSTTVTGTWLGDNVAPEFTDATAIKAENEYDLASKTNTLVFNWSTALDNSTTRPNSGVEKYVISFTDKQGKLHTYEAGANQTSLTLTVGKGMQLRDLEDGSYSWDVTVYDKAGNSTTVNGGEFLIDTTAPQGSFTGIPTFHGEVTYTTSTESSTGGRIPGFGSPPSESGETTVVETVTDVWVEFSFPGNFTDNSSGVQYVVQVSNNAKFTGDRTYEFVTSEQTLRLDSTNGFGVGSLAQNKEVYWRVQAMDSMGNRTGLWTQGEGFYFIGDQMTSYIRDVTIPTNIESTSTITVKGNQVELGWSASYDLFGVEWYEIRYTAKGGKAMTVRVSAVDVSTVLTIKDDGEYSWSVRAVDYVGNTSEWTKGSSFIVDMTAPAIIRDFTVTSAEASKDISFSWSVPYDAMGVAGYIITIRKAVGTGYTTQYHYISDPKATNVTLYNQEDGDYWFSIQAYDKAGNLSGSSSEKYVYVDASADAGNDFNTATQLAWGTSEKQSVGGTDVKDVFKVTLDGAAQLAISIRNVLNLGGKNSGVKVTIYNSDLKKLKSYTVKPGSQDLPLLLCDVAAGRDYYIEVVSADKKTSAKYEISADQQLFPAKTGNDSFETAKQATITLDGKGSGSFRNGWVGFGDAVDFYYIDAAAAGSMTVSLSNVTAKLKVTLYNEQGKKLKSVTVSGDKAVFENLLVPGAAYLSVESGDKGKGKQNSYYDISISDQYFPTETVANNSFEEAYRNNRVDLSSGSAKVSDWVGYGDAVDYYYLGASGPGEMTVTLSNVTAKLKVTLYDEQGKKLKSVTVSSDKTAFEKLLVPGAAYLSVESGDKGKGKQNSYYDITINDKYFPTETVANNSFAEAEEIKLSTTVNTSISGWVGYQDGYDYYKLMATGPGSFSISINGVDPDKKLKVSLYDANQKKIKTWSVKGSDMLFFDKELLTGQTYLVVESGDKGKGKQNSDYSISVAVNEYFPKGDTGNNELAAARTVNFDSATGTAALSNEWVGYGDAKDFFAFELDSASKVDLDLNYYNKDLRFGKDVKINLYDMATGKKIKLDDALTSVDILEANTKYAVSVEIANEKKHWTGYDLAISKLA</sequence>
<feature type="region of interest" description="Disordered" evidence="1">
    <location>
        <begin position="1320"/>
        <end position="1342"/>
    </location>
</feature>
<dbReference type="SUPFAM" id="SSF89260">
    <property type="entry name" value="Collagen-binding domain"/>
    <property type="match status" value="1"/>
</dbReference>
<gene>
    <name evidence="3" type="ORF">FYJ85_09135</name>
</gene>
<feature type="domain" description="Fibronectin type-III" evidence="2">
    <location>
        <begin position="740"/>
        <end position="835"/>
    </location>
</feature>
<evidence type="ECO:0000313" key="4">
    <source>
        <dbReference type="Proteomes" id="UP000435649"/>
    </source>
</evidence>